<gene>
    <name evidence="2" type="ORF">Lgee_1099</name>
</gene>
<dbReference type="EMBL" id="LNYC01000038">
    <property type="protein sequence ID" value="KTD00101.1"/>
    <property type="molecule type" value="Genomic_DNA"/>
</dbReference>
<evidence type="ECO:0000256" key="1">
    <source>
        <dbReference type="SAM" id="SignalP"/>
    </source>
</evidence>
<keyword evidence="3" id="KW-1185">Reference proteome</keyword>
<dbReference type="OrthoDB" id="8564949at2"/>
<evidence type="ECO:0000313" key="3">
    <source>
        <dbReference type="Proteomes" id="UP000054785"/>
    </source>
</evidence>
<reference evidence="2 3" key="1">
    <citation type="submission" date="2015-11" db="EMBL/GenBank/DDBJ databases">
        <title>Genomic analysis of 38 Legionella species identifies large and diverse effector repertoires.</title>
        <authorList>
            <person name="Burstein D."/>
            <person name="Amaro F."/>
            <person name="Zusman T."/>
            <person name="Lifshitz Z."/>
            <person name="Cohen O."/>
            <person name="Gilbert J.A."/>
            <person name="Pupko T."/>
            <person name="Shuman H.A."/>
            <person name="Segal G."/>
        </authorList>
    </citation>
    <scope>NUCLEOTIDE SEQUENCE [LARGE SCALE GENOMIC DNA]</scope>
    <source>
        <strain evidence="2 3">ATCC 49504</strain>
    </source>
</reference>
<feature type="chain" id="PRO_5030019536" evidence="1">
    <location>
        <begin position="18"/>
        <end position="232"/>
    </location>
</feature>
<keyword evidence="1" id="KW-0732">Signal</keyword>
<evidence type="ECO:0000313" key="2">
    <source>
        <dbReference type="EMBL" id="KTD00101.1"/>
    </source>
</evidence>
<dbReference type="RefSeq" id="WP_131793753.1">
    <property type="nucleotide sequence ID" value="NZ_LNYC01000038.1"/>
</dbReference>
<dbReference type="Proteomes" id="UP000054785">
    <property type="component" value="Unassembled WGS sequence"/>
</dbReference>
<name>A0A0W0TWR8_9GAMM</name>
<comment type="caution">
    <text evidence="2">The sequence shown here is derived from an EMBL/GenBank/DDBJ whole genome shotgun (WGS) entry which is preliminary data.</text>
</comment>
<dbReference type="PATRIC" id="fig|45065.4.peg.1176"/>
<feature type="signal peptide" evidence="1">
    <location>
        <begin position="1"/>
        <end position="17"/>
    </location>
</feature>
<dbReference type="AlphaFoldDB" id="A0A0W0TWR8"/>
<sequence>MLKKLVLLTTLPMAAFAFDSGPITRENRLILYSESGPIDSFEFTLAPQSMVQDTYNQTFEPYSVYPMKAWHGLTSNFYRYTRWDENMGYMTYYKAIITVWLPRKNNSKVADWAKVQQTAVMNGNNNGKVYASVAGSSVASAPEQLNFAFMGQLRIGNYICDNVIIAQGHSRAASSNNWWIYSNYWPKNADGTPKKFAYHKNRIKCVSGDEEKLFRVKPYAFPNVFRLSPVHA</sequence>
<protein>
    <submittedName>
        <fullName evidence="2">Uncharacterized protein</fullName>
    </submittedName>
</protein>
<organism evidence="2 3">
    <name type="scientific">Legionella geestiana</name>
    <dbReference type="NCBI Taxonomy" id="45065"/>
    <lineage>
        <taxon>Bacteria</taxon>
        <taxon>Pseudomonadati</taxon>
        <taxon>Pseudomonadota</taxon>
        <taxon>Gammaproteobacteria</taxon>
        <taxon>Legionellales</taxon>
        <taxon>Legionellaceae</taxon>
        <taxon>Legionella</taxon>
    </lineage>
</organism>
<proteinExistence type="predicted"/>
<accession>A0A0W0TWR8</accession>